<dbReference type="Proteomes" id="UP000033220">
    <property type="component" value="Chromosome DSM 122"/>
</dbReference>
<protein>
    <submittedName>
        <fullName evidence="8">Translocator protein, LysE family protein</fullName>
    </submittedName>
</protein>
<dbReference type="OrthoDB" id="9807053at2"/>
<feature type="transmembrane region" description="Helical" evidence="7">
    <location>
        <begin position="144"/>
        <end position="164"/>
    </location>
</feature>
<dbReference type="KEGG" id="rpm:RSPPHO_00703"/>
<dbReference type="GO" id="GO:0042970">
    <property type="term" value="F:homoserine transmembrane transporter activity"/>
    <property type="evidence" value="ECO:0007669"/>
    <property type="project" value="TreeGrafter"/>
</dbReference>
<evidence type="ECO:0000256" key="7">
    <source>
        <dbReference type="SAM" id="Phobius"/>
    </source>
</evidence>
<gene>
    <name evidence="8" type="ORF">RSPPHO_00703</name>
</gene>
<dbReference type="STRING" id="1150469.RSPPHO_00703"/>
<dbReference type="PATRIC" id="fig|1150469.3.peg.807"/>
<dbReference type="Pfam" id="PF01810">
    <property type="entry name" value="LysE"/>
    <property type="match status" value="1"/>
</dbReference>
<keyword evidence="5 7" id="KW-1133">Transmembrane helix</keyword>
<dbReference type="EMBL" id="HE663493">
    <property type="protein sequence ID" value="CCG07329.1"/>
    <property type="molecule type" value="Genomic_DNA"/>
</dbReference>
<dbReference type="HOGENOM" id="CLU_079569_3_3_5"/>
<dbReference type="AlphaFoldDB" id="H6SQL4"/>
<feature type="transmembrane region" description="Helical" evidence="7">
    <location>
        <begin position="110"/>
        <end position="132"/>
    </location>
</feature>
<feature type="transmembrane region" description="Helical" evidence="7">
    <location>
        <begin position="184"/>
        <end position="202"/>
    </location>
</feature>
<dbReference type="InterPro" id="IPR001123">
    <property type="entry name" value="LeuE-type"/>
</dbReference>
<sequence>MPLPSPEFLLTCLVLALLPGTGVVYTLVSSLAGGTRGGLLAAFGCVLGILPHGVAALGGVTALLQTNSTALLVMKGVGVVFLLSLAWGLWRQRGGLTLSPATVPERWGRVVGRGAVINLLNPKIPLFFFAFLPQFLPAETATATAVLGLGLIFMAIMGAVLLMYGCLAARLRQAILTRPSVMTALRRGFAAVFVLFSLRLALT</sequence>
<evidence type="ECO:0000256" key="1">
    <source>
        <dbReference type="ARBA" id="ARBA00004651"/>
    </source>
</evidence>
<reference evidence="8 9" key="1">
    <citation type="submission" date="2012-02" db="EMBL/GenBank/DDBJ databases">
        <title>Shotgun genome sequence of Phaeospirillum photometricum DSM 122.</title>
        <authorList>
            <person name="Duquesne K."/>
            <person name="Sturgis J."/>
        </authorList>
    </citation>
    <scope>NUCLEOTIDE SEQUENCE [LARGE SCALE GENOMIC DNA]</scope>
    <source>
        <strain evidence="9">DSM122</strain>
    </source>
</reference>
<evidence type="ECO:0000256" key="4">
    <source>
        <dbReference type="ARBA" id="ARBA00022692"/>
    </source>
</evidence>
<evidence type="ECO:0000313" key="8">
    <source>
        <dbReference type="EMBL" id="CCG07329.1"/>
    </source>
</evidence>
<evidence type="ECO:0000256" key="2">
    <source>
        <dbReference type="ARBA" id="ARBA00007928"/>
    </source>
</evidence>
<accession>H6SQL4</accession>
<comment type="subcellular location">
    <subcellularLocation>
        <location evidence="1">Cell membrane</location>
        <topology evidence="1">Multi-pass membrane protein</topology>
    </subcellularLocation>
</comment>
<dbReference type="eggNOG" id="COG1280">
    <property type="taxonomic scope" value="Bacteria"/>
</dbReference>
<keyword evidence="9" id="KW-1185">Reference proteome</keyword>
<comment type="similarity">
    <text evidence="2">Belongs to the Rht family.</text>
</comment>
<evidence type="ECO:0000256" key="3">
    <source>
        <dbReference type="ARBA" id="ARBA00022475"/>
    </source>
</evidence>
<keyword evidence="3" id="KW-1003">Cell membrane</keyword>
<feature type="transmembrane region" description="Helical" evidence="7">
    <location>
        <begin position="38"/>
        <end position="64"/>
    </location>
</feature>
<feature type="transmembrane region" description="Helical" evidence="7">
    <location>
        <begin position="71"/>
        <end position="90"/>
    </location>
</feature>
<keyword evidence="4 7" id="KW-0812">Transmembrane</keyword>
<proteinExistence type="inferred from homology"/>
<evidence type="ECO:0000313" key="9">
    <source>
        <dbReference type="Proteomes" id="UP000033220"/>
    </source>
</evidence>
<evidence type="ECO:0000256" key="6">
    <source>
        <dbReference type="ARBA" id="ARBA00023136"/>
    </source>
</evidence>
<organism evidence="8 9">
    <name type="scientific">Pararhodospirillum photometricum DSM 122</name>
    <dbReference type="NCBI Taxonomy" id="1150469"/>
    <lineage>
        <taxon>Bacteria</taxon>
        <taxon>Pseudomonadati</taxon>
        <taxon>Pseudomonadota</taxon>
        <taxon>Alphaproteobacteria</taxon>
        <taxon>Rhodospirillales</taxon>
        <taxon>Rhodospirillaceae</taxon>
        <taxon>Pararhodospirillum</taxon>
    </lineage>
</organism>
<keyword evidence="6 7" id="KW-0472">Membrane</keyword>
<name>H6SQL4_PARPM</name>
<dbReference type="RefSeq" id="WP_014413969.1">
    <property type="nucleotide sequence ID" value="NC_017059.1"/>
</dbReference>
<dbReference type="PANTHER" id="PTHR30086">
    <property type="entry name" value="ARGININE EXPORTER PROTEIN ARGO"/>
    <property type="match status" value="1"/>
</dbReference>
<evidence type="ECO:0000256" key="5">
    <source>
        <dbReference type="ARBA" id="ARBA00022989"/>
    </source>
</evidence>
<dbReference type="GO" id="GO:0005886">
    <property type="term" value="C:plasma membrane"/>
    <property type="evidence" value="ECO:0007669"/>
    <property type="project" value="UniProtKB-SubCell"/>
</dbReference>
<dbReference type="PANTHER" id="PTHR30086:SF14">
    <property type="entry name" value="HOMOSERINE_HOMOSERINE LACTONE EFFLUX PROTEIN"/>
    <property type="match status" value="1"/>
</dbReference>